<feature type="region of interest" description="Disordered" evidence="1">
    <location>
        <begin position="33"/>
        <end position="57"/>
    </location>
</feature>
<comment type="caution">
    <text evidence="2">The sequence shown here is derived from an EMBL/GenBank/DDBJ whole genome shotgun (WGS) entry which is preliminary data.</text>
</comment>
<dbReference type="GO" id="GO:0006325">
    <property type="term" value="P:chromatin organization"/>
    <property type="evidence" value="ECO:0007669"/>
    <property type="project" value="TreeGrafter"/>
</dbReference>
<evidence type="ECO:0000313" key="3">
    <source>
        <dbReference type="Proteomes" id="UP000751190"/>
    </source>
</evidence>
<feature type="compositionally biased region" description="Low complexity" evidence="1">
    <location>
        <begin position="85"/>
        <end position="100"/>
    </location>
</feature>
<reference evidence="2" key="1">
    <citation type="submission" date="2021-05" db="EMBL/GenBank/DDBJ databases">
        <title>The genome of the haptophyte Pavlova lutheri (Diacronema luteri, Pavlovales) - a model for lipid biosynthesis in eukaryotic algae.</title>
        <authorList>
            <person name="Hulatt C.J."/>
            <person name="Posewitz M.C."/>
        </authorList>
    </citation>
    <scope>NUCLEOTIDE SEQUENCE</scope>
    <source>
        <strain evidence="2">NIVA-4/92</strain>
    </source>
</reference>
<dbReference type="PANTHER" id="PTHR12722">
    <property type="entry name" value="XAP-5 PROTEIN-RELATED"/>
    <property type="match status" value="1"/>
</dbReference>
<feature type="compositionally biased region" description="Basic and acidic residues" evidence="1">
    <location>
        <begin position="101"/>
        <end position="123"/>
    </location>
</feature>
<dbReference type="AlphaFoldDB" id="A0A8J5XS05"/>
<gene>
    <name evidence="2" type="ORF">KFE25_002821</name>
</gene>
<proteinExistence type="predicted"/>
<evidence type="ECO:0000313" key="2">
    <source>
        <dbReference type="EMBL" id="KAG8465514.1"/>
    </source>
</evidence>
<name>A0A8J5XS05_DIALT</name>
<dbReference type="EMBL" id="JAGTXO010000010">
    <property type="protein sequence ID" value="KAG8465514.1"/>
    <property type="molecule type" value="Genomic_DNA"/>
</dbReference>
<protein>
    <submittedName>
        <fullName evidence="2">Uncharacterized protein</fullName>
    </submittedName>
</protein>
<dbReference type="PANTHER" id="PTHR12722:SF0">
    <property type="entry name" value="PROTEIN FAM50A"/>
    <property type="match status" value="1"/>
</dbReference>
<keyword evidence="3" id="KW-1185">Reference proteome</keyword>
<accession>A0A8J5XS05</accession>
<feature type="region of interest" description="Disordered" evidence="1">
    <location>
        <begin position="85"/>
        <end position="136"/>
    </location>
</feature>
<feature type="compositionally biased region" description="Basic and acidic residues" evidence="1">
    <location>
        <begin position="33"/>
        <end position="52"/>
    </location>
</feature>
<dbReference type="Proteomes" id="UP000751190">
    <property type="component" value="Unassembled WGS sequence"/>
</dbReference>
<dbReference type="InterPro" id="IPR007005">
    <property type="entry name" value="XAP5"/>
</dbReference>
<dbReference type="GO" id="GO:0005634">
    <property type="term" value="C:nucleus"/>
    <property type="evidence" value="ECO:0007669"/>
    <property type="project" value="InterPro"/>
</dbReference>
<evidence type="ECO:0000256" key="1">
    <source>
        <dbReference type="SAM" id="MobiDB-lite"/>
    </source>
</evidence>
<organism evidence="2 3">
    <name type="scientific">Diacronema lutheri</name>
    <name type="common">Unicellular marine alga</name>
    <name type="synonym">Monochrysis lutheri</name>
    <dbReference type="NCBI Taxonomy" id="2081491"/>
    <lineage>
        <taxon>Eukaryota</taxon>
        <taxon>Haptista</taxon>
        <taxon>Haptophyta</taxon>
        <taxon>Pavlovophyceae</taxon>
        <taxon>Pavlovales</taxon>
        <taxon>Pavlovaceae</taxon>
        <taxon>Diacronema</taxon>
    </lineage>
</organism>
<sequence length="136" mass="15196">MAGFSFAGGDTDRARRLLEARERDRAAFEARKLQLEEETRRRGVQPREEKYDATTSTVDDAVTRRTVGLVSKSDYGRLRREALGEAAPAAALAAAPAAAEQSERQRAAQKRKAERERSREKQRQRSALSFGDDDDA</sequence>